<evidence type="ECO:0000313" key="4">
    <source>
        <dbReference type="Proteomes" id="UP000198788"/>
    </source>
</evidence>
<keyword evidence="4" id="KW-1185">Reference proteome</keyword>
<feature type="transmembrane region" description="Helical" evidence="1">
    <location>
        <begin position="255"/>
        <end position="276"/>
    </location>
</feature>
<feature type="domain" description="DUF1206" evidence="2">
    <location>
        <begin position="34"/>
        <end position="101"/>
    </location>
</feature>
<evidence type="ECO:0000256" key="1">
    <source>
        <dbReference type="SAM" id="Phobius"/>
    </source>
</evidence>
<sequence length="292" mass="31518">MPVSLARLIPRLPGQAGRTRRRAAREALEWVARIGYGARGFVYLSAGILTLLAVLDRMDGAAGAREALAWLSQQPFGRAWLLLAGCGLLAFVLWRGLQSIFDADHEGKDWHGVNTRLSQAFSGLGYAFLAFSAFRLLLHPPADPMAEQAMSGRERAEQLLSLPLGNWLLVGVGLCIAGVGVANVVKAWRDDFTEYLACSAKLCRRVAPLARAGYMARGLAWLPLAALVVLAGLHARPADVTSFGAALDAVERQPAGAWFLVPAALGFMAFGAFSFVEARFRRIRPPPEVLPS</sequence>
<keyword evidence="1" id="KW-0812">Transmembrane</keyword>
<keyword evidence="1" id="KW-1133">Transmembrane helix</keyword>
<organism evidence="3 4">
    <name type="scientific">Brevundimonas viscosa</name>
    <dbReference type="NCBI Taxonomy" id="871741"/>
    <lineage>
        <taxon>Bacteria</taxon>
        <taxon>Pseudomonadati</taxon>
        <taxon>Pseudomonadota</taxon>
        <taxon>Alphaproteobacteria</taxon>
        <taxon>Caulobacterales</taxon>
        <taxon>Caulobacteraceae</taxon>
        <taxon>Brevundimonas</taxon>
    </lineage>
</organism>
<protein>
    <recommendedName>
        <fullName evidence="2">DUF1206 domain-containing protein</fullName>
    </recommendedName>
</protein>
<feature type="transmembrane region" description="Helical" evidence="1">
    <location>
        <begin position="214"/>
        <end position="235"/>
    </location>
</feature>
<dbReference type="AlphaFoldDB" id="A0A1I6NUK0"/>
<feature type="transmembrane region" description="Helical" evidence="1">
    <location>
        <begin position="117"/>
        <end position="138"/>
    </location>
</feature>
<feature type="transmembrane region" description="Helical" evidence="1">
    <location>
        <begin position="30"/>
        <end position="55"/>
    </location>
</feature>
<dbReference type="EMBL" id="FOZV01000001">
    <property type="protein sequence ID" value="SFS31627.1"/>
    <property type="molecule type" value="Genomic_DNA"/>
</dbReference>
<feature type="domain" description="DUF1206" evidence="2">
    <location>
        <begin position="212"/>
        <end position="281"/>
    </location>
</feature>
<proteinExistence type="predicted"/>
<feature type="domain" description="DUF1206" evidence="2">
    <location>
        <begin position="120"/>
        <end position="189"/>
    </location>
</feature>
<evidence type="ECO:0000313" key="3">
    <source>
        <dbReference type="EMBL" id="SFS31627.1"/>
    </source>
</evidence>
<feature type="transmembrane region" description="Helical" evidence="1">
    <location>
        <begin position="164"/>
        <end position="185"/>
    </location>
</feature>
<dbReference type="Proteomes" id="UP000198788">
    <property type="component" value="Unassembled WGS sequence"/>
</dbReference>
<gene>
    <name evidence="3" type="ORF">SAMN05192570_0531</name>
</gene>
<feature type="transmembrane region" description="Helical" evidence="1">
    <location>
        <begin position="75"/>
        <end position="97"/>
    </location>
</feature>
<name>A0A1I6NUK0_9CAUL</name>
<dbReference type="STRING" id="871741.SAMN05192570_0531"/>
<keyword evidence="1" id="KW-0472">Membrane</keyword>
<dbReference type="InterPro" id="IPR009597">
    <property type="entry name" value="DUF1206"/>
</dbReference>
<reference evidence="4" key="1">
    <citation type="submission" date="2016-10" db="EMBL/GenBank/DDBJ databases">
        <authorList>
            <person name="Varghese N."/>
            <person name="Submissions S."/>
        </authorList>
    </citation>
    <scope>NUCLEOTIDE SEQUENCE [LARGE SCALE GENOMIC DNA]</scope>
    <source>
        <strain evidence="4">CGMCC 1.10683</strain>
    </source>
</reference>
<evidence type="ECO:0000259" key="2">
    <source>
        <dbReference type="Pfam" id="PF06724"/>
    </source>
</evidence>
<dbReference type="Pfam" id="PF06724">
    <property type="entry name" value="DUF1206"/>
    <property type="match status" value="3"/>
</dbReference>
<accession>A0A1I6NUK0</accession>